<dbReference type="Gene3D" id="2.60.200.20">
    <property type="match status" value="1"/>
</dbReference>
<dbReference type="Proteomes" id="UP000187735">
    <property type="component" value="Chromosome"/>
</dbReference>
<proteinExistence type="predicted"/>
<dbReference type="SMART" id="SM00240">
    <property type="entry name" value="FHA"/>
    <property type="match status" value="1"/>
</dbReference>
<dbReference type="RefSeq" id="WP_077026328.1">
    <property type="nucleotide sequence ID" value="NZ_CP017641.1"/>
</dbReference>
<name>A0A1P8WM44_9PLAN</name>
<dbReference type="KEGG" id="fmr:Fuma_04771"/>
<dbReference type="EMBL" id="CP017641">
    <property type="protein sequence ID" value="APZ95117.1"/>
    <property type="molecule type" value="Genomic_DNA"/>
</dbReference>
<protein>
    <submittedName>
        <fullName evidence="3">Type VI secretion system FHA domain protein</fullName>
    </submittedName>
</protein>
<sequence length="157" mass="17738">MLGELNPCGGGDVIGLTEERMVVGRRSNCDITLRFNNVSNQHCELEFRSGYWFAKDLGSSNGTQVNGIELDIEPKCVLPGDEIMFATHAYHINYSVDADAKLPEEENPLEMSLMEKAGLQSRRRDTNLNEPARQSSSRSKRRSSPRDEFLIAWFPEE</sequence>
<dbReference type="InterPro" id="IPR050923">
    <property type="entry name" value="Cell_Proc_Reg/RNA_Proc"/>
</dbReference>
<dbReference type="STRING" id="1891926.Fuma_04771"/>
<dbReference type="OrthoDB" id="151099at2"/>
<evidence type="ECO:0000256" key="1">
    <source>
        <dbReference type="SAM" id="MobiDB-lite"/>
    </source>
</evidence>
<dbReference type="InterPro" id="IPR000253">
    <property type="entry name" value="FHA_dom"/>
</dbReference>
<evidence type="ECO:0000313" key="4">
    <source>
        <dbReference type="Proteomes" id="UP000187735"/>
    </source>
</evidence>
<feature type="region of interest" description="Disordered" evidence="1">
    <location>
        <begin position="105"/>
        <end position="145"/>
    </location>
</feature>
<accession>A0A1P8WM44</accession>
<dbReference type="CDD" id="cd00060">
    <property type="entry name" value="FHA"/>
    <property type="match status" value="1"/>
</dbReference>
<feature type="domain" description="FHA" evidence="2">
    <location>
        <begin position="21"/>
        <end position="70"/>
    </location>
</feature>
<reference evidence="3 4" key="1">
    <citation type="journal article" date="2016" name="Front. Microbiol.">
        <title>Fuerstia marisgermanicae gen. nov., sp. nov., an Unusual Member of the Phylum Planctomycetes from the German Wadden Sea.</title>
        <authorList>
            <person name="Kohn T."/>
            <person name="Heuer A."/>
            <person name="Jogler M."/>
            <person name="Vollmers J."/>
            <person name="Boedeker C."/>
            <person name="Bunk B."/>
            <person name="Rast P."/>
            <person name="Borchert D."/>
            <person name="Glockner I."/>
            <person name="Freese H.M."/>
            <person name="Klenk H.P."/>
            <person name="Overmann J."/>
            <person name="Kaster A.K."/>
            <person name="Rohde M."/>
            <person name="Wiegand S."/>
            <person name="Jogler C."/>
        </authorList>
    </citation>
    <scope>NUCLEOTIDE SEQUENCE [LARGE SCALE GENOMIC DNA]</scope>
    <source>
        <strain evidence="3 4">NH11</strain>
    </source>
</reference>
<organism evidence="3 4">
    <name type="scientific">Fuerstiella marisgermanici</name>
    <dbReference type="NCBI Taxonomy" id="1891926"/>
    <lineage>
        <taxon>Bacteria</taxon>
        <taxon>Pseudomonadati</taxon>
        <taxon>Planctomycetota</taxon>
        <taxon>Planctomycetia</taxon>
        <taxon>Planctomycetales</taxon>
        <taxon>Planctomycetaceae</taxon>
        <taxon>Fuerstiella</taxon>
    </lineage>
</organism>
<evidence type="ECO:0000313" key="3">
    <source>
        <dbReference type="EMBL" id="APZ95117.1"/>
    </source>
</evidence>
<gene>
    <name evidence="3" type="ORF">Fuma_04771</name>
</gene>
<dbReference type="AlphaFoldDB" id="A0A1P8WM44"/>
<dbReference type="PROSITE" id="PS50006">
    <property type="entry name" value="FHA_DOMAIN"/>
    <property type="match status" value="1"/>
</dbReference>
<dbReference type="Pfam" id="PF00498">
    <property type="entry name" value="FHA"/>
    <property type="match status" value="1"/>
</dbReference>
<dbReference type="SUPFAM" id="SSF49879">
    <property type="entry name" value="SMAD/FHA domain"/>
    <property type="match status" value="1"/>
</dbReference>
<dbReference type="PANTHER" id="PTHR23308">
    <property type="entry name" value="NUCLEAR INHIBITOR OF PROTEIN PHOSPHATASE-1"/>
    <property type="match status" value="1"/>
</dbReference>
<evidence type="ECO:0000259" key="2">
    <source>
        <dbReference type="PROSITE" id="PS50006"/>
    </source>
</evidence>
<dbReference type="InterPro" id="IPR008984">
    <property type="entry name" value="SMAD_FHA_dom_sf"/>
</dbReference>
<keyword evidence="4" id="KW-1185">Reference proteome</keyword>